<evidence type="ECO:0000313" key="12">
    <source>
        <dbReference type="Proteomes" id="UP000470186"/>
    </source>
</evidence>
<keyword evidence="5" id="KW-0175">Coiled coil</keyword>
<feature type="domain" description="HTH merR-type" evidence="6">
    <location>
        <begin position="24"/>
        <end position="79"/>
    </location>
</feature>
<dbReference type="PANTHER" id="PTHR30204">
    <property type="entry name" value="REDOX-CYCLING DRUG-SENSING TRANSCRIPTIONAL ACTIVATOR SOXR"/>
    <property type="match status" value="1"/>
</dbReference>
<dbReference type="Proteomes" id="UP000466863">
    <property type="component" value="Unassembled WGS sequence"/>
</dbReference>
<evidence type="ECO:0000313" key="9">
    <source>
        <dbReference type="EMBL" id="MQU42958.1"/>
    </source>
</evidence>
<dbReference type="EMBL" id="WIVV01000039">
    <property type="protein sequence ID" value="MQU42958.1"/>
    <property type="molecule type" value="Genomic_DNA"/>
</dbReference>
<dbReference type="InterPro" id="IPR047057">
    <property type="entry name" value="MerR_fam"/>
</dbReference>
<evidence type="ECO:0000313" key="11">
    <source>
        <dbReference type="Proteomes" id="UP000466863"/>
    </source>
</evidence>
<evidence type="ECO:0000256" key="4">
    <source>
        <dbReference type="ARBA" id="ARBA00023163"/>
    </source>
</evidence>
<evidence type="ECO:0000256" key="1">
    <source>
        <dbReference type="ARBA" id="ARBA00022491"/>
    </source>
</evidence>
<dbReference type="SUPFAM" id="SSF46955">
    <property type="entry name" value="Putative DNA-binding domain"/>
    <property type="match status" value="1"/>
</dbReference>
<sequence length="146" mass="16771">MRAFDRCRPFLLVVRIFIAATIASRHTLRYYEQIGLISPQRRTNNYRDYTTQTLHDLDFIKRAQSMGFSLGEIGEILDAQRNKLIDYADGAKLIEKKMAEVQLKIANLQSIYRYLDEERANLEASSAKQLELEQLNNSSVQQGLGG</sequence>
<evidence type="ECO:0000313" key="10">
    <source>
        <dbReference type="Proteomes" id="UP000447574"/>
    </source>
</evidence>
<reference evidence="10 11" key="1">
    <citation type="submission" date="2019-10" db="EMBL/GenBank/DDBJ databases">
        <title>Evaluation of single-gene subtyping targets for Pseudomonas.</title>
        <authorList>
            <person name="Reichler S.J."/>
            <person name="Orsi R.H."/>
            <person name="Wiedmann M."/>
            <person name="Martin N.H."/>
            <person name="Murphy S.I."/>
        </authorList>
    </citation>
    <scope>NUCLEOTIDE SEQUENCE [LARGE SCALE GENOMIC DNA]</scope>
    <source>
        <strain evidence="9 11">FSL R10-1876</strain>
        <strain evidence="8 12">FSL R10-2107</strain>
        <strain evidence="7 10">FSL R10-2932</strain>
    </source>
</reference>
<dbReference type="Proteomes" id="UP000447574">
    <property type="component" value="Unassembled WGS sequence"/>
</dbReference>
<dbReference type="Pfam" id="PF13411">
    <property type="entry name" value="MerR_1"/>
    <property type="match status" value="1"/>
</dbReference>
<evidence type="ECO:0000313" key="7">
    <source>
        <dbReference type="EMBL" id="MQT76210.1"/>
    </source>
</evidence>
<dbReference type="SMART" id="SM00422">
    <property type="entry name" value="HTH_MERR"/>
    <property type="match status" value="1"/>
</dbReference>
<dbReference type="EMBL" id="WIWF01000077">
    <property type="protein sequence ID" value="MQT76210.1"/>
    <property type="molecule type" value="Genomic_DNA"/>
</dbReference>
<dbReference type="GO" id="GO:0003677">
    <property type="term" value="F:DNA binding"/>
    <property type="evidence" value="ECO:0007669"/>
    <property type="project" value="UniProtKB-KW"/>
</dbReference>
<dbReference type="InterPro" id="IPR009061">
    <property type="entry name" value="DNA-bd_dom_put_sf"/>
</dbReference>
<proteinExistence type="predicted"/>
<keyword evidence="12" id="KW-1185">Reference proteome</keyword>
<protein>
    <submittedName>
        <fullName evidence="9">MerR family transcriptional regulator</fullName>
    </submittedName>
</protein>
<dbReference type="AlphaFoldDB" id="A0A6A7ZDP8"/>
<keyword evidence="2" id="KW-0805">Transcription regulation</keyword>
<dbReference type="RefSeq" id="WP_153332243.1">
    <property type="nucleotide sequence ID" value="NZ_JBQDSB010000100.1"/>
</dbReference>
<accession>A0A6A7ZDP8</accession>
<dbReference type="PROSITE" id="PS50937">
    <property type="entry name" value="HTH_MERR_2"/>
    <property type="match status" value="1"/>
</dbReference>
<keyword evidence="4" id="KW-0804">Transcription</keyword>
<dbReference type="InterPro" id="IPR000551">
    <property type="entry name" value="MerR-type_HTH_dom"/>
</dbReference>
<dbReference type="Proteomes" id="UP000470186">
    <property type="component" value="Unassembled WGS sequence"/>
</dbReference>
<gene>
    <name evidence="9" type="ORF">GHO28_10630</name>
    <name evidence="8" type="ORF">GHO30_23150</name>
    <name evidence="7" type="ORF">GHO37_18150</name>
</gene>
<name>A0A6A7ZDP8_9PSED</name>
<keyword evidence="3" id="KW-0238">DNA-binding</keyword>
<organism evidence="9 11">
    <name type="scientific">Pseudomonas helleri</name>
    <dbReference type="NCBI Taxonomy" id="1608996"/>
    <lineage>
        <taxon>Bacteria</taxon>
        <taxon>Pseudomonadati</taxon>
        <taxon>Pseudomonadota</taxon>
        <taxon>Gammaproteobacteria</taxon>
        <taxon>Pseudomonadales</taxon>
        <taxon>Pseudomonadaceae</taxon>
        <taxon>Pseudomonas</taxon>
    </lineage>
</organism>
<dbReference type="Gene3D" id="1.10.1660.10">
    <property type="match status" value="1"/>
</dbReference>
<comment type="caution">
    <text evidence="9">The sequence shown here is derived from an EMBL/GenBank/DDBJ whole genome shotgun (WGS) entry which is preliminary data.</text>
</comment>
<feature type="coiled-coil region" evidence="5">
    <location>
        <begin position="91"/>
        <end position="135"/>
    </location>
</feature>
<evidence type="ECO:0000256" key="5">
    <source>
        <dbReference type="SAM" id="Coils"/>
    </source>
</evidence>
<evidence type="ECO:0000256" key="3">
    <source>
        <dbReference type="ARBA" id="ARBA00023125"/>
    </source>
</evidence>
<keyword evidence="1" id="KW-0678">Repressor</keyword>
<dbReference type="GO" id="GO:0003700">
    <property type="term" value="F:DNA-binding transcription factor activity"/>
    <property type="evidence" value="ECO:0007669"/>
    <property type="project" value="InterPro"/>
</dbReference>
<dbReference type="PANTHER" id="PTHR30204:SF69">
    <property type="entry name" value="MERR-FAMILY TRANSCRIPTIONAL REGULATOR"/>
    <property type="match status" value="1"/>
</dbReference>
<evidence type="ECO:0000259" key="6">
    <source>
        <dbReference type="PROSITE" id="PS50937"/>
    </source>
</evidence>
<evidence type="ECO:0000313" key="8">
    <source>
        <dbReference type="EMBL" id="MQU34235.1"/>
    </source>
</evidence>
<dbReference type="EMBL" id="WIVX01000163">
    <property type="protein sequence ID" value="MQU34235.1"/>
    <property type="molecule type" value="Genomic_DNA"/>
</dbReference>
<evidence type="ECO:0000256" key="2">
    <source>
        <dbReference type="ARBA" id="ARBA00023015"/>
    </source>
</evidence>